<dbReference type="InterPro" id="IPR000210">
    <property type="entry name" value="BTB/POZ_dom"/>
</dbReference>
<name>A0A6A5TBU0_9PLEO</name>
<proteinExistence type="predicted"/>
<evidence type="ECO:0000313" key="3">
    <source>
        <dbReference type="Proteomes" id="UP000800035"/>
    </source>
</evidence>
<feature type="domain" description="BTB" evidence="1">
    <location>
        <begin position="21"/>
        <end position="95"/>
    </location>
</feature>
<dbReference type="PROSITE" id="PS50097">
    <property type="entry name" value="BTB"/>
    <property type="match status" value="1"/>
</dbReference>
<evidence type="ECO:0000313" key="2">
    <source>
        <dbReference type="EMBL" id="KAF1950233.1"/>
    </source>
</evidence>
<dbReference type="AlphaFoldDB" id="A0A6A5TBU0"/>
<evidence type="ECO:0000259" key="1">
    <source>
        <dbReference type="PROSITE" id="PS50097"/>
    </source>
</evidence>
<dbReference type="Proteomes" id="UP000800035">
    <property type="component" value="Unassembled WGS sequence"/>
</dbReference>
<organism evidence="2 3">
    <name type="scientific">Byssothecium circinans</name>
    <dbReference type="NCBI Taxonomy" id="147558"/>
    <lineage>
        <taxon>Eukaryota</taxon>
        <taxon>Fungi</taxon>
        <taxon>Dikarya</taxon>
        <taxon>Ascomycota</taxon>
        <taxon>Pezizomycotina</taxon>
        <taxon>Dothideomycetes</taxon>
        <taxon>Pleosporomycetidae</taxon>
        <taxon>Pleosporales</taxon>
        <taxon>Massarineae</taxon>
        <taxon>Massarinaceae</taxon>
        <taxon>Byssothecium</taxon>
    </lineage>
</organism>
<protein>
    <recommendedName>
        <fullName evidence="1">BTB domain-containing protein</fullName>
    </recommendedName>
</protein>
<keyword evidence="3" id="KW-1185">Reference proteome</keyword>
<dbReference type="PANTHER" id="PTHR47843:SF2">
    <property type="entry name" value="BTB DOMAIN-CONTAINING PROTEIN"/>
    <property type="match status" value="1"/>
</dbReference>
<reference evidence="2" key="1">
    <citation type="journal article" date="2020" name="Stud. Mycol.">
        <title>101 Dothideomycetes genomes: a test case for predicting lifestyles and emergence of pathogens.</title>
        <authorList>
            <person name="Haridas S."/>
            <person name="Albert R."/>
            <person name="Binder M."/>
            <person name="Bloem J."/>
            <person name="Labutti K."/>
            <person name="Salamov A."/>
            <person name="Andreopoulos B."/>
            <person name="Baker S."/>
            <person name="Barry K."/>
            <person name="Bills G."/>
            <person name="Bluhm B."/>
            <person name="Cannon C."/>
            <person name="Castanera R."/>
            <person name="Culley D."/>
            <person name="Daum C."/>
            <person name="Ezra D."/>
            <person name="Gonzalez J."/>
            <person name="Henrissat B."/>
            <person name="Kuo A."/>
            <person name="Liang C."/>
            <person name="Lipzen A."/>
            <person name="Lutzoni F."/>
            <person name="Magnuson J."/>
            <person name="Mondo S."/>
            <person name="Nolan M."/>
            <person name="Ohm R."/>
            <person name="Pangilinan J."/>
            <person name="Park H.-J."/>
            <person name="Ramirez L."/>
            <person name="Alfaro M."/>
            <person name="Sun H."/>
            <person name="Tritt A."/>
            <person name="Yoshinaga Y."/>
            <person name="Zwiers L.-H."/>
            <person name="Turgeon B."/>
            <person name="Goodwin S."/>
            <person name="Spatafora J."/>
            <person name="Crous P."/>
            <person name="Grigoriev I."/>
        </authorList>
    </citation>
    <scope>NUCLEOTIDE SEQUENCE</scope>
    <source>
        <strain evidence="2">CBS 675.92</strain>
    </source>
</reference>
<dbReference type="OrthoDB" id="1022638at2759"/>
<dbReference type="EMBL" id="ML977027">
    <property type="protein sequence ID" value="KAF1950233.1"/>
    <property type="molecule type" value="Genomic_DNA"/>
</dbReference>
<gene>
    <name evidence="2" type="ORF">CC80DRAFT_539697</name>
</gene>
<dbReference type="PANTHER" id="PTHR47843">
    <property type="entry name" value="BTB DOMAIN-CONTAINING PROTEIN-RELATED"/>
    <property type="match status" value="1"/>
</dbReference>
<dbReference type="SUPFAM" id="SSF54695">
    <property type="entry name" value="POZ domain"/>
    <property type="match status" value="1"/>
</dbReference>
<dbReference type="Gene3D" id="3.30.710.10">
    <property type="entry name" value="Potassium Channel Kv1.1, Chain A"/>
    <property type="match status" value="1"/>
</dbReference>
<sequence length="253" mass="28652">MATNSKILISEKKSQTFFKGGMVLVRVGGEYYDAELFSVHKDLITARSPFFANALKPESPWVSAGDGIVTLEEDDPEMFGLYLQLIYYDNIPIIQEPVTEPEALINATADQIKEQKDQFRAKIEGSSKKEYETLSKLYGLCEMLQDISAKNHIIAAFIEASKRLREDNHNYFPTEVAIGIVYRLTTTFDPLRRLCVDMYVLSCVKRLASVSRTRKGLSNFWLWDWKSQQEPEAGNVQEFTLVLAMGSSLKGPS</sequence>
<accession>A0A6A5TBU0</accession>
<dbReference type="InterPro" id="IPR011333">
    <property type="entry name" value="SKP1/BTB/POZ_sf"/>
</dbReference>